<comment type="catalytic activity">
    <reaction evidence="5">
        <text>L-methionyl-tRNA(fMet) + (6R)-10-formyltetrahydrofolate = N-formyl-L-methionyl-tRNA(fMet) + (6S)-5,6,7,8-tetrahydrofolate + H(+)</text>
        <dbReference type="Rhea" id="RHEA:24380"/>
        <dbReference type="Rhea" id="RHEA-COMP:9952"/>
        <dbReference type="Rhea" id="RHEA-COMP:9953"/>
        <dbReference type="ChEBI" id="CHEBI:15378"/>
        <dbReference type="ChEBI" id="CHEBI:57453"/>
        <dbReference type="ChEBI" id="CHEBI:78530"/>
        <dbReference type="ChEBI" id="CHEBI:78844"/>
        <dbReference type="ChEBI" id="CHEBI:195366"/>
        <dbReference type="EC" id="2.1.2.9"/>
    </reaction>
</comment>
<dbReference type="InterPro" id="IPR036477">
    <property type="entry name" value="Formyl_transf_N_sf"/>
</dbReference>
<dbReference type="AlphaFoldDB" id="A0A6M5YW17"/>
<evidence type="ECO:0000313" key="9">
    <source>
        <dbReference type="Proteomes" id="UP000503447"/>
    </source>
</evidence>
<evidence type="ECO:0000256" key="3">
    <source>
        <dbReference type="ARBA" id="ARBA00022679"/>
    </source>
</evidence>
<name>A0A6M5YW17_9BACT</name>
<feature type="binding site" evidence="5">
    <location>
        <begin position="113"/>
        <end position="116"/>
    </location>
    <ligand>
        <name>(6S)-5,6,7,8-tetrahydrofolate</name>
        <dbReference type="ChEBI" id="CHEBI:57453"/>
    </ligand>
</feature>
<dbReference type="InterPro" id="IPR005794">
    <property type="entry name" value="Fmt"/>
</dbReference>
<evidence type="ECO:0000256" key="5">
    <source>
        <dbReference type="HAMAP-Rule" id="MF_00182"/>
    </source>
</evidence>
<dbReference type="HAMAP" id="MF_00182">
    <property type="entry name" value="Formyl_trans"/>
    <property type="match status" value="1"/>
</dbReference>
<dbReference type="KEGG" id="ftj:FTUN_5161"/>
<dbReference type="CDD" id="cd08704">
    <property type="entry name" value="Met_tRNA_FMT_C"/>
    <property type="match status" value="1"/>
</dbReference>
<dbReference type="PANTHER" id="PTHR11138">
    <property type="entry name" value="METHIONYL-TRNA FORMYLTRANSFERASE"/>
    <property type="match status" value="1"/>
</dbReference>
<reference evidence="9" key="1">
    <citation type="submission" date="2020-05" db="EMBL/GenBank/DDBJ databases">
        <title>Frigoriglobus tundricola gen. nov., sp. nov., a psychrotolerant cellulolytic planctomycete of the family Gemmataceae with two divergent copies of 16S rRNA gene.</title>
        <authorList>
            <person name="Kulichevskaya I.S."/>
            <person name="Ivanova A.A."/>
            <person name="Naumoff D.G."/>
            <person name="Beletsky A.V."/>
            <person name="Rijpstra W.I.C."/>
            <person name="Sinninghe Damste J.S."/>
            <person name="Mardanov A.V."/>
            <person name="Ravin N.V."/>
            <person name="Dedysh S.N."/>
        </authorList>
    </citation>
    <scope>NUCLEOTIDE SEQUENCE [LARGE SCALE GENOMIC DNA]</scope>
    <source>
        <strain evidence="9">PL17</strain>
    </source>
</reference>
<dbReference type="GO" id="GO:0005829">
    <property type="term" value="C:cytosol"/>
    <property type="evidence" value="ECO:0007669"/>
    <property type="project" value="TreeGrafter"/>
</dbReference>
<dbReference type="EC" id="2.1.2.9" evidence="2 5"/>
<dbReference type="CDD" id="cd08646">
    <property type="entry name" value="FMT_core_Met-tRNA-FMT_N"/>
    <property type="match status" value="1"/>
</dbReference>
<evidence type="ECO:0000256" key="1">
    <source>
        <dbReference type="ARBA" id="ARBA00010699"/>
    </source>
</evidence>
<dbReference type="GO" id="GO:0004479">
    <property type="term" value="F:methionyl-tRNA formyltransferase activity"/>
    <property type="evidence" value="ECO:0007669"/>
    <property type="project" value="UniProtKB-UniRule"/>
</dbReference>
<dbReference type="Proteomes" id="UP000503447">
    <property type="component" value="Chromosome"/>
</dbReference>
<keyword evidence="3 5" id="KW-0808">Transferase</keyword>
<dbReference type="Gene3D" id="3.40.50.12230">
    <property type="match status" value="1"/>
</dbReference>
<keyword evidence="4 5" id="KW-0648">Protein biosynthesis</keyword>
<feature type="domain" description="Formyl transferase C-terminal" evidence="7">
    <location>
        <begin position="208"/>
        <end position="319"/>
    </location>
</feature>
<sequence length="333" mass="35515">MRIVMMGTGTFAEPTFEALIASFGGDVVGLVTQPDRDAGNKRGSTRQTGKGMKPIADAAGIAVAQPESINTPEGLELLRAMKPDLLVVAAYGQILSKDVLTVPTRGTINVHASLLPKYRGAAPVAYAILGGEKQTGVTIIKVTPGLDSGDMVLQEALDILPDDTTGSLEARLSALGARMAVDAARKYATGGPVDGVKQDPALVTKAPKIKKEFGLIDWTKPAEYIERFIRAMQPWPTAYTFLHRPGKEPMRVIICRTGDNLSPLAGDVEPEAGVLVELADDPYLGVICASEPVPSVLEILELQPAGKKKMTAEEFLRGYPIVEEMRFGPEVPA</sequence>
<dbReference type="InterPro" id="IPR005793">
    <property type="entry name" value="Formyl_trans_C"/>
</dbReference>
<dbReference type="EMBL" id="CP053452">
    <property type="protein sequence ID" value="QJW97586.1"/>
    <property type="molecule type" value="Genomic_DNA"/>
</dbReference>
<dbReference type="SUPFAM" id="SSF53328">
    <property type="entry name" value="Formyltransferase"/>
    <property type="match status" value="1"/>
</dbReference>
<gene>
    <name evidence="5" type="primary">fmt</name>
    <name evidence="8" type="ORF">FTUN_5161</name>
</gene>
<protein>
    <recommendedName>
        <fullName evidence="2 5">Methionyl-tRNA formyltransferase</fullName>
        <ecNumber evidence="2 5">2.1.2.9</ecNumber>
    </recommendedName>
</protein>
<dbReference type="Pfam" id="PF00551">
    <property type="entry name" value="Formyl_trans_N"/>
    <property type="match status" value="1"/>
</dbReference>
<evidence type="ECO:0000259" key="7">
    <source>
        <dbReference type="Pfam" id="PF02911"/>
    </source>
</evidence>
<dbReference type="SUPFAM" id="SSF50486">
    <property type="entry name" value="FMT C-terminal domain-like"/>
    <property type="match status" value="1"/>
</dbReference>
<comment type="function">
    <text evidence="5">Attaches a formyl group to the free amino group of methionyl-tRNA(fMet). The formyl group appears to play a dual role in the initiator identity of N-formylmethionyl-tRNA by promoting its recognition by IF2 and preventing the misappropriation of this tRNA by the elongation apparatus.</text>
</comment>
<dbReference type="RefSeq" id="WP_171472928.1">
    <property type="nucleotide sequence ID" value="NZ_CP053452.2"/>
</dbReference>
<proteinExistence type="inferred from homology"/>
<accession>A0A6M5YW17</accession>
<dbReference type="InterPro" id="IPR002376">
    <property type="entry name" value="Formyl_transf_N"/>
</dbReference>
<keyword evidence="9" id="KW-1185">Reference proteome</keyword>
<dbReference type="InterPro" id="IPR041711">
    <property type="entry name" value="Met-tRNA-FMT_N"/>
</dbReference>
<evidence type="ECO:0000256" key="2">
    <source>
        <dbReference type="ARBA" id="ARBA00012261"/>
    </source>
</evidence>
<feature type="domain" description="Formyl transferase N-terminal" evidence="6">
    <location>
        <begin position="1"/>
        <end position="181"/>
    </location>
</feature>
<dbReference type="Pfam" id="PF02911">
    <property type="entry name" value="Formyl_trans_C"/>
    <property type="match status" value="1"/>
</dbReference>
<organism evidence="8 9">
    <name type="scientific">Frigoriglobus tundricola</name>
    <dbReference type="NCBI Taxonomy" id="2774151"/>
    <lineage>
        <taxon>Bacteria</taxon>
        <taxon>Pseudomonadati</taxon>
        <taxon>Planctomycetota</taxon>
        <taxon>Planctomycetia</taxon>
        <taxon>Gemmatales</taxon>
        <taxon>Gemmataceae</taxon>
        <taxon>Frigoriglobus</taxon>
    </lineage>
</organism>
<dbReference type="PANTHER" id="PTHR11138:SF5">
    <property type="entry name" value="METHIONYL-TRNA FORMYLTRANSFERASE, MITOCHONDRIAL"/>
    <property type="match status" value="1"/>
</dbReference>
<dbReference type="InterPro" id="IPR011034">
    <property type="entry name" value="Formyl_transferase-like_C_sf"/>
</dbReference>
<dbReference type="InterPro" id="IPR044135">
    <property type="entry name" value="Met-tRNA-FMT_C"/>
</dbReference>
<evidence type="ECO:0000256" key="4">
    <source>
        <dbReference type="ARBA" id="ARBA00022917"/>
    </source>
</evidence>
<dbReference type="NCBIfam" id="TIGR00460">
    <property type="entry name" value="fmt"/>
    <property type="match status" value="1"/>
</dbReference>
<comment type="similarity">
    <text evidence="1 5">Belongs to the Fmt family.</text>
</comment>
<evidence type="ECO:0000259" key="6">
    <source>
        <dbReference type="Pfam" id="PF00551"/>
    </source>
</evidence>
<evidence type="ECO:0000313" key="8">
    <source>
        <dbReference type="EMBL" id="QJW97586.1"/>
    </source>
</evidence>